<organism evidence="4 5">
    <name type="scientific">Alkalicoccobacillus porphyridii</name>
    <dbReference type="NCBI Taxonomy" id="2597270"/>
    <lineage>
        <taxon>Bacteria</taxon>
        <taxon>Bacillati</taxon>
        <taxon>Bacillota</taxon>
        <taxon>Bacilli</taxon>
        <taxon>Bacillales</taxon>
        <taxon>Bacillaceae</taxon>
        <taxon>Alkalicoccobacillus</taxon>
    </lineage>
</organism>
<dbReference type="GO" id="GO:0047617">
    <property type="term" value="F:fatty acyl-CoA hydrolase activity"/>
    <property type="evidence" value="ECO:0007669"/>
    <property type="project" value="InterPro"/>
</dbReference>
<gene>
    <name evidence="4" type="ORF">FN960_10835</name>
</gene>
<protein>
    <submittedName>
        <fullName evidence="4">PaaI family thioesterase</fullName>
    </submittedName>
</protein>
<dbReference type="OrthoDB" id="2139465at2"/>
<comment type="similarity">
    <text evidence="1">Belongs to the thioesterase PaaI family.</text>
</comment>
<dbReference type="NCBIfam" id="TIGR00369">
    <property type="entry name" value="unchar_dom_1"/>
    <property type="match status" value="1"/>
</dbReference>
<dbReference type="Pfam" id="PF03061">
    <property type="entry name" value="4HBT"/>
    <property type="match status" value="1"/>
</dbReference>
<keyword evidence="5" id="KW-1185">Reference proteome</keyword>
<name>A0A553ZXW9_9BACI</name>
<dbReference type="InterPro" id="IPR029069">
    <property type="entry name" value="HotDog_dom_sf"/>
</dbReference>
<dbReference type="SUPFAM" id="SSF54637">
    <property type="entry name" value="Thioesterase/thiol ester dehydrase-isomerase"/>
    <property type="match status" value="1"/>
</dbReference>
<reference evidence="4 5" key="1">
    <citation type="submission" date="2019-07" db="EMBL/GenBank/DDBJ databases">
        <authorList>
            <person name="Park Y.J."/>
            <person name="Jeong S.E."/>
            <person name="Jung H.S."/>
        </authorList>
    </citation>
    <scope>NUCLEOTIDE SEQUENCE [LARGE SCALE GENOMIC DNA]</scope>
    <source>
        <strain evidence="5">P16(2019)</strain>
    </source>
</reference>
<dbReference type="Proteomes" id="UP000318521">
    <property type="component" value="Unassembled WGS sequence"/>
</dbReference>
<evidence type="ECO:0000256" key="2">
    <source>
        <dbReference type="ARBA" id="ARBA00022801"/>
    </source>
</evidence>
<dbReference type="AlphaFoldDB" id="A0A553ZXW9"/>
<proteinExistence type="inferred from homology"/>
<evidence type="ECO:0000256" key="1">
    <source>
        <dbReference type="ARBA" id="ARBA00008324"/>
    </source>
</evidence>
<sequence>MEDTKKQTVEAQINTYVQSASKADLEILSHIVENLQQKKDSKESYLSALVNMKQTMRSGNELEMTIPIHPIIHNSLNMVHGGITATLADSAMGSLVHQLLPDGQTAVTTNLSVQYIRPGIGESLTCIASVTHQGKQLCVTEARVYNHVNKLIATAHATFAVILKK</sequence>
<dbReference type="InterPro" id="IPR006683">
    <property type="entry name" value="Thioestr_dom"/>
</dbReference>
<dbReference type="Gene3D" id="3.10.129.10">
    <property type="entry name" value="Hotdog Thioesterase"/>
    <property type="match status" value="1"/>
</dbReference>
<comment type="caution">
    <text evidence="4">The sequence shown here is derived from an EMBL/GenBank/DDBJ whole genome shotgun (WGS) entry which is preliminary data.</text>
</comment>
<keyword evidence="2" id="KW-0378">Hydrolase</keyword>
<evidence type="ECO:0000259" key="3">
    <source>
        <dbReference type="Pfam" id="PF03061"/>
    </source>
</evidence>
<dbReference type="EMBL" id="VLXZ01000006">
    <property type="protein sequence ID" value="TSB46299.1"/>
    <property type="molecule type" value="Genomic_DNA"/>
</dbReference>
<dbReference type="PANTHER" id="PTHR21660">
    <property type="entry name" value="THIOESTERASE SUPERFAMILY MEMBER-RELATED"/>
    <property type="match status" value="1"/>
</dbReference>
<accession>A0A553ZXW9</accession>
<feature type="domain" description="Thioesterase" evidence="3">
    <location>
        <begin position="77"/>
        <end position="150"/>
    </location>
</feature>
<dbReference type="PANTHER" id="PTHR21660:SF1">
    <property type="entry name" value="ACYL-COENZYME A THIOESTERASE 13"/>
    <property type="match status" value="1"/>
</dbReference>
<evidence type="ECO:0000313" key="5">
    <source>
        <dbReference type="Proteomes" id="UP000318521"/>
    </source>
</evidence>
<dbReference type="RefSeq" id="WP_143848746.1">
    <property type="nucleotide sequence ID" value="NZ_VLXZ01000006.1"/>
</dbReference>
<dbReference type="InterPro" id="IPR039298">
    <property type="entry name" value="ACOT13"/>
</dbReference>
<evidence type="ECO:0000313" key="4">
    <source>
        <dbReference type="EMBL" id="TSB46299.1"/>
    </source>
</evidence>
<dbReference type="CDD" id="cd03443">
    <property type="entry name" value="PaaI_thioesterase"/>
    <property type="match status" value="1"/>
</dbReference>
<dbReference type="InterPro" id="IPR003736">
    <property type="entry name" value="PAAI_dom"/>
</dbReference>